<dbReference type="Pfam" id="PF08335">
    <property type="entry name" value="GlnD_UR_UTase"/>
    <property type="match status" value="2"/>
</dbReference>
<dbReference type="GO" id="GO:0005524">
    <property type="term" value="F:ATP binding"/>
    <property type="evidence" value="ECO:0007669"/>
    <property type="project" value="UniProtKB-KW"/>
</dbReference>
<reference evidence="9 10" key="1">
    <citation type="submission" date="2019-06" db="EMBL/GenBank/DDBJ databases">
        <title>Sequencing the genomes of 1000 actinobacteria strains.</title>
        <authorList>
            <person name="Klenk H.-P."/>
        </authorList>
    </citation>
    <scope>NUCLEOTIDE SEQUENCE [LARGE SCALE GENOMIC DNA]</scope>
    <source>
        <strain evidence="9 10">DSM 19560</strain>
    </source>
</reference>
<dbReference type="SUPFAM" id="SSF81301">
    <property type="entry name" value="Nucleotidyltransferase"/>
    <property type="match status" value="2"/>
</dbReference>
<comment type="caution">
    <text evidence="9">The sequence shown here is derived from an EMBL/GenBank/DDBJ whole genome shotgun (WGS) entry which is preliminary data.</text>
</comment>
<dbReference type="Pfam" id="PF03710">
    <property type="entry name" value="GlnE"/>
    <property type="match status" value="2"/>
</dbReference>
<keyword evidence="2 9" id="KW-0548">Nucleotidyltransferase</keyword>
<feature type="domain" description="Glutamate-ammonia ligase adenylyltransferase repeated" evidence="7">
    <location>
        <begin position="82"/>
        <end position="311"/>
    </location>
</feature>
<name>A0A561E9Z6_9MICO</name>
<dbReference type="GO" id="GO:0016874">
    <property type="term" value="F:ligase activity"/>
    <property type="evidence" value="ECO:0007669"/>
    <property type="project" value="UniProtKB-KW"/>
</dbReference>
<accession>A0A561E9Z6</accession>
<sequence length="996" mass="109392">MSPAASASRRTSFVRAGFADPDRAIQLLDELQAPDEFVGALSKAASPDGALLGLVRLREALPADEREVAEQLLTDDDTGRCRLVQLLGASSALTDHLVRHPEQWRDVVASRVATREELYAALRGAVGELTGTEAYDALRVAYRRQLIQIAAVDVTSDAIEQLPVIAEALADLAGAAVAAALEVARHTVADSDACRLTVIGMGKCGGRELNYISDVDVIFVAEPADGEVEENALTVGTALATEVMRACSVSTGEGNLWQVDPALRPEGKQGPLVRTVDSHRMYYERWAKTWEFQALLKARPIAGDEQIGQDYLDAVMPQVWRAAHRENFVEDVQAMRRRVEQHVPAAEADRQLKLGPGGLRDIEFSMQLLQLVHGRTDDRLRHRSTLAAIEALSRGGYIGRVDAHELDEAYRRLRVLEHRIQLSRMRRTHLMPTSEADLRALGRSMGLRVNPAEAVVTMWRDQARDVRRLHERIFYRPLLSAVARLSTDDAKLSTASAQDRFAALGFRDAPGAMRHIEALTTGVSRRAAIQRTLLPVMLQWFAEEVDPDLGLLSFRRLSDELGSTPWFLKMLRDEGRAAEILAKVLASGRYVGQMLERAPSAVAVFGSKDARVPLTRAQLLTTMSAAITRQGDDEAALLAIRSARRSELIRIAVADLTQTLELDDLELALTDLTCATLQGALDVAIRHVENDVGTQLSTRIAIIGMGRLGGRELGYSSDADVMFVHDPLPGADAQQAQSHAEQVVAFLRSGLMASGPDPALGVDADLRPEGKAGPLVRTLASYAGYYERWSEGWEAQALLRATPVAGDEALGTAFTDLIDPLRWPEGGISEQAVRSMRLLKARMEAERIPRGGDVRTHFKLGRGGLSDVEWTVQMLQMQHAHEIPGLRHPGTMTPLRVLAEHGLLDAEEATALRESWCLATRLRNASVLWRGRPVDSLPSRMTDADGIARILGGPVGSGHDLAQQYLRVARRARQVVERRFYGTDPEDDLEHEPTRC</sequence>
<evidence type="ECO:0000256" key="6">
    <source>
        <dbReference type="ARBA" id="ARBA00023268"/>
    </source>
</evidence>
<keyword evidence="3" id="KW-0547">Nucleotide-binding</keyword>
<evidence type="ECO:0000313" key="10">
    <source>
        <dbReference type="Proteomes" id="UP000318297"/>
    </source>
</evidence>
<dbReference type="InterPro" id="IPR013546">
    <property type="entry name" value="PII_UdlTrfase/GS_AdlTrfase"/>
</dbReference>
<dbReference type="Proteomes" id="UP000318297">
    <property type="component" value="Unassembled WGS sequence"/>
</dbReference>
<dbReference type="NCBIfam" id="NF010707">
    <property type="entry name" value="PRK14109.1"/>
    <property type="match status" value="1"/>
</dbReference>
<keyword evidence="5" id="KW-0460">Magnesium</keyword>
<evidence type="ECO:0000256" key="5">
    <source>
        <dbReference type="ARBA" id="ARBA00022842"/>
    </source>
</evidence>
<dbReference type="Gene3D" id="1.20.120.330">
    <property type="entry name" value="Nucleotidyltransferases domain 2"/>
    <property type="match status" value="2"/>
</dbReference>
<keyword evidence="1 9" id="KW-0808">Transferase</keyword>
<dbReference type="PANTHER" id="PTHR30621:SF0">
    <property type="entry name" value="BIFUNCTIONAL GLUTAMINE SYNTHETASE ADENYLYLTRANSFERASE_ADENYLYL-REMOVING ENZYME"/>
    <property type="match status" value="1"/>
</dbReference>
<evidence type="ECO:0000259" key="7">
    <source>
        <dbReference type="Pfam" id="PF03710"/>
    </source>
</evidence>
<dbReference type="CDD" id="cd05401">
    <property type="entry name" value="NT_GlnE_GlnD_like"/>
    <property type="match status" value="2"/>
</dbReference>
<dbReference type="RefSeq" id="WP_246104483.1">
    <property type="nucleotide sequence ID" value="NZ_VIVQ01000001.1"/>
</dbReference>
<feature type="domain" description="Glutamate-ammonia ligase adenylyltransferase repeated" evidence="7">
    <location>
        <begin position="581"/>
        <end position="815"/>
    </location>
</feature>
<feature type="domain" description="PII-uridylyltransferase/Glutamine-synthetase adenylyltransferase" evidence="8">
    <location>
        <begin position="854"/>
        <end position="977"/>
    </location>
</feature>
<dbReference type="GO" id="GO:0000820">
    <property type="term" value="P:regulation of glutamine family amino acid metabolic process"/>
    <property type="evidence" value="ECO:0007669"/>
    <property type="project" value="TreeGrafter"/>
</dbReference>
<evidence type="ECO:0000256" key="3">
    <source>
        <dbReference type="ARBA" id="ARBA00022741"/>
    </source>
</evidence>
<dbReference type="Gene3D" id="3.30.460.10">
    <property type="entry name" value="Beta Polymerase, domain 2"/>
    <property type="match status" value="2"/>
</dbReference>
<dbReference type="InterPro" id="IPR005190">
    <property type="entry name" value="GlnE_rpt_dom"/>
</dbReference>
<dbReference type="PANTHER" id="PTHR30621">
    <property type="entry name" value="GLUTAMINE SYNTHETASE ADENYLYLTRANSFERASE"/>
    <property type="match status" value="1"/>
</dbReference>
<evidence type="ECO:0000256" key="4">
    <source>
        <dbReference type="ARBA" id="ARBA00022840"/>
    </source>
</evidence>
<keyword evidence="6" id="KW-0511">Multifunctional enzyme</keyword>
<proteinExistence type="predicted"/>
<evidence type="ECO:0000256" key="2">
    <source>
        <dbReference type="ARBA" id="ARBA00022695"/>
    </source>
</evidence>
<dbReference type="InterPro" id="IPR023057">
    <property type="entry name" value="GlnE"/>
</dbReference>
<dbReference type="EMBL" id="VIVQ01000001">
    <property type="protein sequence ID" value="TWE12442.1"/>
    <property type="molecule type" value="Genomic_DNA"/>
</dbReference>
<evidence type="ECO:0000313" key="9">
    <source>
        <dbReference type="EMBL" id="TWE12442.1"/>
    </source>
</evidence>
<keyword evidence="9" id="KW-0436">Ligase</keyword>
<gene>
    <name evidence="9" type="ORF">BKA23_1250</name>
</gene>
<dbReference type="GO" id="GO:0008882">
    <property type="term" value="F:[glutamate-ammonia-ligase] adenylyltransferase activity"/>
    <property type="evidence" value="ECO:0007669"/>
    <property type="project" value="InterPro"/>
</dbReference>
<evidence type="ECO:0000256" key="1">
    <source>
        <dbReference type="ARBA" id="ARBA00022679"/>
    </source>
</evidence>
<protein>
    <submittedName>
        <fullName evidence="9">Glutamate-ammonia-ligase adenylyltransferase</fullName>
    </submittedName>
</protein>
<dbReference type="GO" id="GO:0005829">
    <property type="term" value="C:cytosol"/>
    <property type="evidence" value="ECO:0007669"/>
    <property type="project" value="TreeGrafter"/>
</dbReference>
<dbReference type="AlphaFoldDB" id="A0A561E9Z6"/>
<organism evidence="9 10">
    <name type="scientific">Rudaeicoccus suwonensis</name>
    <dbReference type="NCBI Taxonomy" id="657409"/>
    <lineage>
        <taxon>Bacteria</taxon>
        <taxon>Bacillati</taxon>
        <taxon>Actinomycetota</taxon>
        <taxon>Actinomycetes</taxon>
        <taxon>Micrococcales</taxon>
        <taxon>Dermacoccaceae</taxon>
        <taxon>Rudaeicoccus</taxon>
    </lineage>
</organism>
<evidence type="ECO:0000259" key="8">
    <source>
        <dbReference type="Pfam" id="PF08335"/>
    </source>
</evidence>
<keyword evidence="10" id="KW-1185">Reference proteome</keyword>
<dbReference type="InterPro" id="IPR043519">
    <property type="entry name" value="NT_sf"/>
</dbReference>
<dbReference type="SUPFAM" id="SSF81593">
    <property type="entry name" value="Nucleotidyltransferase substrate binding subunit/domain"/>
    <property type="match status" value="2"/>
</dbReference>
<keyword evidence="4" id="KW-0067">ATP-binding</keyword>
<feature type="domain" description="PII-uridylyltransferase/Glutamine-synthetase adenylyltransferase" evidence="8">
    <location>
        <begin position="334"/>
        <end position="474"/>
    </location>
</feature>